<feature type="transmembrane region" description="Helical" evidence="7">
    <location>
        <begin position="33"/>
        <end position="52"/>
    </location>
</feature>
<proteinExistence type="inferred from homology"/>
<evidence type="ECO:0000256" key="3">
    <source>
        <dbReference type="ARBA" id="ARBA00022692"/>
    </source>
</evidence>
<keyword evidence="4 7" id="KW-1133">Transmembrane helix</keyword>
<feature type="transmembrane region" description="Helical" evidence="7">
    <location>
        <begin position="96"/>
        <end position="115"/>
    </location>
</feature>
<feature type="transmembrane region" description="Helical" evidence="7">
    <location>
        <begin position="207"/>
        <end position="227"/>
    </location>
</feature>
<sequence>MSRGLVPASSFCDDSVKGYDPAGRTGGSIIQRLGGMIALAAAATIWGGMYVVSKELLTAVSPVLLMWLRYGIASVVMLGGLIARRQLQFDRDTLKWALRVGVMGYVLSIGAQFWGTALSTATLGSVITAATPAFMVLFARLLYHEGMTAAKITAVGLATLGVLLVVPWQGAARITWGSGILVAAALTWALMSVWVGYMPPTISTTRVTAYAIGIAWVLITPAAWVSLPTVSAGVWQSQAFWLGVLYVGVLSTALAFWLWSYGLRQVDPATGGVFFFFQPLSGTILAALFLHEAVDPSLVIGGVLIVAGVIVSQWAQKTPSPRPVGNRGDGEDSSVNP</sequence>
<dbReference type="PANTHER" id="PTHR32322">
    <property type="entry name" value="INNER MEMBRANE TRANSPORTER"/>
    <property type="match status" value="1"/>
</dbReference>
<dbReference type="KEGG" id="sap:Sulac_2004"/>
<evidence type="ECO:0000256" key="7">
    <source>
        <dbReference type="SAM" id="Phobius"/>
    </source>
</evidence>
<feature type="transmembrane region" description="Helical" evidence="7">
    <location>
        <begin position="149"/>
        <end position="168"/>
    </location>
</feature>
<evidence type="ECO:0000259" key="8">
    <source>
        <dbReference type="Pfam" id="PF00892"/>
    </source>
</evidence>
<evidence type="ECO:0000313" key="10">
    <source>
        <dbReference type="Proteomes" id="UP000005439"/>
    </source>
</evidence>
<feature type="transmembrane region" description="Helical" evidence="7">
    <location>
        <begin position="297"/>
        <end position="315"/>
    </location>
</feature>
<dbReference type="PANTHER" id="PTHR32322:SF2">
    <property type="entry name" value="EAMA DOMAIN-CONTAINING PROTEIN"/>
    <property type="match status" value="1"/>
</dbReference>
<accession>G8TS82</accession>
<dbReference type="InterPro" id="IPR050638">
    <property type="entry name" value="AA-Vitamin_Transporters"/>
</dbReference>
<keyword evidence="5 7" id="KW-0472">Membrane</keyword>
<evidence type="ECO:0000256" key="1">
    <source>
        <dbReference type="ARBA" id="ARBA00004141"/>
    </source>
</evidence>
<evidence type="ECO:0000256" key="6">
    <source>
        <dbReference type="SAM" id="MobiDB-lite"/>
    </source>
</evidence>
<dbReference type="EMBL" id="CP003179">
    <property type="protein sequence ID" value="AEW05494.1"/>
    <property type="molecule type" value="Genomic_DNA"/>
</dbReference>
<reference evidence="9 10" key="2">
    <citation type="journal article" date="2012" name="Stand. Genomic Sci.">
        <title>Complete genome sequence of the moderately thermophilic mineral-sulfide-oxidizing firmicute Sulfobacillus acidophilus type strain (NAL(T)).</title>
        <authorList>
            <person name="Anderson I."/>
            <person name="Chertkov O."/>
            <person name="Chen A."/>
            <person name="Saunders E."/>
            <person name="Lapidus A."/>
            <person name="Nolan M."/>
            <person name="Lucas S."/>
            <person name="Hammon N."/>
            <person name="Deshpande S."/>
            <person name="Cheng J.F."/>
            <person name="Han C."/>
            <person name="Tapia R."/>
            <person name="Goodwin L.A."/>
            <person name="Pitluck S."/>
            <person name="Liolios K."/>
            <person name="Pagani I."/>
            <person name="Ivanova N."/>
            <person name="Mikhailova N."/>
            <person name="Pati A."/>
            <person name="Palaniappan K."/>
            <person name="Land M."/>
            <person name="Pan C."/>
            <person name="Rohde M."/>
            <person name="Pukall R."/>
            <person name="Goker M."/>
            <person name="Detter J.C."/>
            <person name="Woyke T."/>
            <person name="Bristow J."/>
            <person name="Eisen J.A."/>
            <person name="Markowitz V."/>
            <person name="Hugenholtz P."/>
            <person name="Kyrpides N.C."/>
            <person name="Klenk H.P."/>
            <person name="Mavromatis K."/>
        </authorList>
    </citation>
    <scope>NUCLEOTIDE SEQUENCE [LARGE SCALE GENOMIC DNA]</scope>
    <source>
        <strain evidence="10">ATCC 700253 / DSM 10332 / NAL</strain>
    </source>
</reference>
<keyword evidence="3 7" id="KW-0812">Transmembrane</keyword>
<dbReference type="GO" id="GO:0016020">
    <property type="term" value="C:membrane"/>
    <property type="evidence" value="ECO:0007669"/>
    <property type="project" value="UniProtKB-SubCell"/>
</dbReference>
<comment type="similarity">
    <text evidence="2">Belongs to the EamA transporter family.</text>
</comment>
<evidence type="ECO:0000256" key="5">
    <source>
        <dbReference type="ARBA" id="ARBA00023136"/>
    </source>
</evidence>
<dbReference type="Pfam" id="PF00892">
    <property type="entry name" value="EamA"/>
    <property type="match status" value="2"/>
</dbReference>
<evidence type="ECO:0000313" key="9">
    <source>
        <dbReference type="EMBL" id="AEW05494.1"/>
    </source>
</evidence>
<dbReference type="AlphaFoldDB" id="G8TS82"/>
<feature type="transmembrane region" description="Helical" evidence="7">
    <location>
        <begin position="271"/>
        <end position="291"/>
    </location>
</feature>
<feature type="domain" description="EamA" evidence="8">
    <location>
        <begin position="35"/>
        <end position="166"/>
    </location>
</feature>
<dbReference type="InterPro" id="IPR037185">
    <property type="entry name" value="EmrE-like"/>
</dbReference>
<feature type="transmembrane region" description="Helical" evidence="7">
    <location>
        <begin position="174"/>
        <end position="195"/>
    </location>
</feature>
<dbReference type="SUPFAM" id="SSF103481">
    <property type="entry name" value="Multidrug resistance efflux transporter EmrE"/>
    <property type="match status" value="2"/>
</dbReference>
<gene>
    <name evidence="9" type="ordered locus">Sulac_2004</name>
</gene>
<feature type="region of interest" description="Disordered" evidence="6">
    <location>
        <begin position="317"/>
        <end position="337"/>
    </location>
</feature>
<evidence type="ECO:0000256" key="2">
    <source>
        <dbReference type="ARBA" id="ARBA00007362"/>
    </source>
</evidence>
<dbReference type="HOGENOM" id="CLU_033863_4_1_9"/>
<dbReference type="Proteomes" id="UP000005439">
    <property type="component" value="Chromosome"/>
</dbReference>
<feature type="transmembrane region" description="Helical" evidence="7">
    <location>
        <begin position="239"/>
        <end position="259"/>
    </location>
</feature>
<protein>
    <recommendedName>
        <fullName evidence="8">EamA domain-containing protein</fullName>
    </recommendedName>
</protein>
<name>G8TS82_SULAD</name>
<reference evidence="10" key="1">
    <citation type="submission" date="2011-12" db="EMBL/GenBank/DDBJ databases">
        <title>The complete genome of chromosome of Sulfobacillus acidophilus DSM 10332.</title>
        <authorList>
            <person name="Lucas S."/>
            <person name="Han J."/>
            <person name="Lapidus A."/>
            <person name="Bruce D."/>
            <person name="Goodwin L."/>
            <person name="Pitluck S."/>
            <person name="Peters L."/>
            <person name="Kyrpides N."/>
            <person name="Mavromatis K."/>
            <person name="Ivanova N."/>
            <person name="Mikhailova N."/>
            <person name="Chertkov O."/>
            <person name="Saunders E."/>
            <person name="Detter J.C."/>
            <person name="Tapia R."/>
            <person name="Han C."/>
            <person name="Land M."/>
            <person name="Hauser L."/>
            <person name="Markowitz V."/>
            <person name="Cheng J.-F."/>
            <person name="Hugenholtz P."/>
            <person name="Woyke T."/>
            <person name="Wu D."/>
            <person name="Pukall R."/>
            <person name="Gehrich-Schroeter G."/>
            <person name="Schneider S."/>
            <person name="Klenk H.-P."/>
            <person name="Eisen J.A."/>
        </authorList>
    </citation>
    <scope>NUCLEOTIDE SEQUENCE [LARGE SCALE GENOMIC DNA]</scope>
    <source>
        <strain evidence="10">ATCC 700253 / DSM 10332 / NAL</strain>
    </source>
</reference>
<dbReference type="STRING" id="679936.Sulac_2004"/>
<dbReference type="Gene3D" id="1.10.3730.20">
    <property type="match status" value="1"/>
</dbReference>
<feature type="domain" description="EamA" evidence="8">
    <location>
        <begin position="176"/>
        <end position="311"/>
    </location>
</feature>
<feature type="transmembrane region" description="Helical" evidence="7">
    <location>
        <begin position="64"/>
        <end position="84"/>
    </location>
</feature>
<comment type="subcellular location">
    <subcellularLocation>
        <location evidence="1">Membrane</location>
        <topology evidence="1">Multi-pass membrane protein</topology>
    </subcellularLocation>
</comment>
<dbReference type="PATRIC" id="fig|679936.5.peg.2067"/>
<dbReference type="InterPro" id="IPR000620">
    <property type="entry name" value="EamA_dom"/>
</dbReference>
<organism evidence="9 10">
    <name type="scientific">Sulfobacillus acidophilus (strain ATCC 700253 / DSM 10332 / NAL)</name>
    <dbReference type="NCBI Taxonomy" id="679936"/>
    <lineage>
        <taxon>Bacteria</taxon>
        <taxon>Bacillati</taxon>
        <taxon>Bacillota</taxon>
        <taxon>Clostridia</taxon>
        <taxon>Eubacteriales</taxon>
        <taxon>Clostridiales Family XVII. Incertae Sedis</taxon>
        <taxon>Sulfobacillus</taxon>
    </lineage>
</organism>
<evidence type="ECO:0000256" key="4">
    <source>
        <dbReference type="ARBA" id="ARBA00022989"/>
    </source>
</evidence>
<keyword evidence="10" id="KW-1185">Reference proteome</keyword>